<evidence type="ECO:0000256" key="1">
    <source>
        <dbReference type="SAM" id="Phobius"/>
    </source>
</evidence>
<keyword evidence="3" id="KW-1185">Reference proteome</keyword>
<dbReference type="OrthoDB" id="116415at2"/>
<accession>A0A1G7JCG9</accession>
<evidence type="ECO:0000313" key="3">
    <source>
        <dbReference type="Proteomes" id="UP000182427"/>
    </source>
</evidence>
<name>A0A1G7JCG9_9BACT</name>
<proteinExistence type="predicted"/>
<dbReference type="AlphaFoldDB" id="A0A1G7JCG9"/>
<protein>
    <recommendedName>
        <fullName evidence="4">DUF4239 domain-containing protein</fullName>
    </recommendedName>
</protein>
<sequence length="254" mass="28218">MDNMRPVVFFVITFVLLWLGVKLGSYLSRHLKEKINKEEKLVSLLGGALLTFFGLLVGFTFSMAVSRYDARVLLIVKEANAIGTTWLRTSSLEEPAKTQSQQLLKQYVPARIGFLSSGHDAKQLQDSYALTSDLQNRLWSVASAYAISHRDPITSLYIATLNDTIDVTEERRAALEDRIPSEAWGLLLFIGFAAMVIEGMNVSTQSSVLRILLPFVLAGAVAMTLDMDSPRYGLIRLTQGSMERVQQQITGNTP</sequence>
<dbReference type="InterPro" id="IPR025333">
    <property type="entry name" value="DUF4239"/>
</dbReference>
<gene>
    <name evidence="2" type="ORF">SAMN05444167_1756</name>
</gene>
<organism evidence="2 3">
    <name type="scientific">Terriglobus roseus</name>
    <dbReference type="NCBI Taxonomy" id="392734"/>
    <lineage>
        <taxon>Bacteria</taxon>
        <taxon>Pseudomonadati</taxon>
        <taxon>Acidobacteriota</taxon>
        <taxon>Terriglobia</taxon>
        <taxon>Terriglobales</taxon>
        <taxon>Acidobacteriaceae</taxon>
        <taxon>Terriglobus</taxon>
    </lineage>
</organism>
<keyword evidence="1" id="KW-1133">Transmembrane helix</keyword>
<dbReference type="RefSeq" id="WP_083344791.1">
    <property type="nucleotide sequence ID" value="NZ_LT629690.1"/>
</dbReference>
<keyword evidence="1" id="KW-0812">Transmembrane</keyword>
<reference evidence="2 3" key="1">
    <citation type="submission" date="2016-10" db="EMBL/GenBank/DDBJ databases">
        <authorList>
            <person name="de Groot N.N."/>
        </authorList>
    </citation>
    <scope>NUCLEOTIDE SEQUENCE [LARGE SCALE GENOMIC DNA]</scope>
    <source>
        <strain evidence="2 3">GAS232</strain>
    </source>
</reference>
<dbReference type="EMBL" id="LT629690">
    <property type="protein sequence ID" value="SDF22169.1"/>
    <property type="molecule type" value="Genomic_DNA"/>
</dbReference>
<dbReference type="Proteomes" id="UP000182427">
    <property type="component" value="Chromosome I"/>
</dbReference>
<keyword evidence="1" id="KW-0472">Membrane</keyword>
<evidence type="ECO:0008006" key="4">
    <source>
        <dbReference type="Google" id="ProtNLM"/>
    </source>
</evidence>
<evidence type="ECO:0000313" key="2">
    <source>
        <dbReference type="EMBL" id="SDF22169.1"/>
    </source>
</evidence>
<dbReference type="Pfam" id="PF14023">
    <property type="entry name" value="Bestrophin-like"/>
    <property type="match status" value="1"/>
</dbReference>
<feature type="transmembrane region" description="Helical" evidence="1">
    <location>
        <begin position="7"/>
        <end position="24"/>
    </location>
</feature>
<feature type="transmembrane region" description="Helical" evidence="1">
    <location>
        <begin position="44"/>
        <end position="65"/>
    </location>
</feature>